<comment type="caution">
    <text evidence="2">The sequence shown here is derived from an EMBL/GenBank/DDBJ whole genome shotgun (WGS) entry which is preliminary data.</text>
</comment>
<gene>
    <name evidence="2" type="ORF">D0Q02_27230</name>
</gene>
<evidence type="ECO:0000256" key="1">
    <source>
        <dbReference type="SAM" id="SignalP"/>
    </source>
</evidence>
<keyword evidence="3" id="KW-1185">Reference proteome</keyword>
<proteinExistence type="predicted"/>
<dbReference type="RefSeq" id="WP_117230840.1">
    <property type="nucleotide sequence ID" value="NZ_CP061725.1"/>
</dbReference>
<reference evidence="2 3" key="1">
    <citation type="submission" date="2018-08" db="EMBL/GenBank/DDBJ databases">
        <title>Verrucosispora craniellae sp. nov., isolated from a marine sponge in the South China Sea.</title>
        <authorList>
            <person name="Li L."/>
            <person name="Lin H.W."/>
        </authorList>
    </citation>
    <scope>NUCLEOTIDE SEQUENCE [LARGE SCALE GENOMIC DNA]</scope>
    <source>
        <strain evidence="2 3">LHW63014</strain>
    </source>
</reference>
<dbReference type="Proteomes" id="UP000262621">
    <property type="component" value="Unassembled WGS sequence"/>
</dbReference>
<evidence type="ECO:0000313" key="3">
    <source>
        <dbReference type="Proteomes" id="UP000262621"/>
    </source>
</evidence>
<protein>
    <submittedName>
        <fullName evidence="2">Uncharacterized protein</fullName>
    </submittedName>
</protein>
<name>A0A372FSG8_9ACTN</name>
<organism evidence="2 3">
    <name type="scientific">Micromonospora craniellae</name>
    <dbReference type="NCBI Taxonomy" id="2294034"/>
    <lineage>
        <taxon>Bacteria</taxon>
        <taxon>Bacillati</taxon>
        <taxon>Actinomycetota</taxon>
        <taxon>Actinomycetes</taxon>
        <taxon>Micromonosporales</taxon>
        <taxon>Micromonosporaceae</taxon>
        <taxon>Micromonospora</taxon>
    </lineage>
</organism>
<dbReference type="EMBL" id="QVFU01000055">
    <property type="protein sequence ID" value="RFS43526.1"/>
    <property type="molecule type" value="Genomic_DNA"/>
</dbReference>
<keyword evidence="1" id="KW-0732">Signal</keyword>
<evidence type="ECO:0000313" key="2">
    <source>
        <dbReference type="EMBL" id="RFS43526.1"/>
    </source>
</evidence>
<dbReference type="OrthoDB" id="5240362at2"/>
<dbReference type="AlphaFoldDB" id="A0A372FSG8"/>
<feature type="signal peptide" evidence="1">
    <location>
        <begin position="1"/>
        <end position="23"/>
    </location>
</feature>
<sequence length="221" mass="23514">MRRTRLRLALFALPALVGGVLMAAASPVPVGAVPADPGGPADTLRSHLDAHDQVSHVRVQLSGADMVDKVVAAGFDLEHGLTRVPDGIEGEVAVTAEQRVALEAMGVKILADDEGFEWSDEADGGLPASAARTLAAAGHDNTVRIARADWFTTKGQGFLYVEARTTEGSQTAPIVGMHVENDSGKGTEFAFARTMSRFVDSGQYMFHRNLFKLDTVRTGSR</sequence>
<accession>A0A372FSG8</accession>
<feature type="chain" id="PRO_5038512153" evidence="1">
    <location>
        <begin position="24"/>
        <end position="221"/>
    </location>
</feature>